<protein>
    <submittedName>
        <fullName evidence="1">Uncharacterized protein</fullName>
    </submittedName>
</protein>
<keyword evidence="2" id="KW-1185">Reference proteome</keyword>
<accession>A0ABR4CDN5</accession>
<dbReference type="Proteomes" id="UP001595075">
    <property type="component" value="Unassembled WGS sequence"/>
</dbReference>
<dbReference type="EMBL" id="JAZHXI010000010">
    <property type="protein sequence ID" value="KAL2067566.1"/>
    <property type="molecule type" value="Genomic_DNA"/>
</dbReference>
<comment type="caution">
    <text evidence="1">The sequence shown here is derived from an EMBL/GenBank/DDBJ whole genome shotgun (WGS) entry which is preliminary data.</text>
</comment>
<reference evidence="1 2" key="1">
    <citation type="journal article" date="2024" name="Commun. Biol.">
        <title>Comparative genomic analysis of thermophilic fungi reveals convergent evolutionary adaptations and gene losses.</title>
        <authorList>
            <person name="Steindorff A.S."/>
            <person name="Aguilar-Pontes M.V."/>
            <person name="Robinson A.J."/>
            <person name="Andreopoulos B."/>
            <person name="LaButti K."/>
            <person name="Kuo A."/>
            <person name="Mondo S."/>
            <person name="Riley R."/>
            <person name="Otillar R."/>
            <person name="Haridas S."/>
            <person name="Lipzen A."/>
            <person name="Grimwood J."/>
            <person name="Schmutz J."/>
            <person name="Clum A."/>
            <person name="Reid I.D."/>
            <person name="Moisan M.C."/>
            <person name="Butler G."/>
            <person name="Nguyen T.T.M."/>
            <person name="Dewar K."/>
            <person name="Conant G."/>
            <person name="Drula E."/>
            <person name="Henrissat B."/>
            <person name="Hansel C."/>
            <person name="Singer S."/>
            <person name="Hutchinson M.I."/>
            <person name="de Vries R.P."/>
            <person name="Natvig D.O."/>
            <person name="Powell A.J."/>
            <person name="Tsang A."/>
            <person name="Grigoriev I.V."/>
        </authorList>
    </citation>
    <scope>NUCLEOTIDE SEQUENCE [LARGE SCALE GENOMIC DNA]</scope>
    <source>
        <strain evidence="1 2">CBS 494.80</strain>
    </source>
</reference>
<sequence length="125" mass="13836">MPPIPAHLGTTKIPDAPIFPILHINKSCFQAPQPRESAQQHIGEPLLKVLYGATAADTSYDVGCGSFGREGGLNMTSARSVEFGVSWETTQSLRLLLLRYLLIVVVSIFDEEARFLINTKFQFRS</sequence>
<evidence type="ECO:0000313" key="2">
    <source>
        <dbReference type="Proteomes" id="UP001595075"/>
    </source>
</evidence>
<proteinExistence type="predicted"/>
<name>A0ABR4CDN5_9HELO</name>
<organism evidence="1 2">
    <name type="scientific">Oculimacula yallundae</name>
    <dbReference type="NCBI Taxonomy" id="86028"/>
    <lineage>
        <taxon>Eukaryota</taxon>
        <taxon>Fungi</taxon>
        <taxon>Dikarya</taxon>
        <taxon>Ascomycota</taxon>
        <taxon>Pezizomycotina</taxon>
        <taxon>Leotiomycetes</taxon>
        <taxon>Helotiales</taxon>
        <taxon>Ploettnerulaceae</taxon>
        <taxon>Oculimacula</taxon>
    </lineage>
</organism>
<gene>
    <name evidence="1" type="ORF">VTL71DRAFT_1991</name>
</gene>
<evidence type="ECO:0000313" key="1">
    <source>
        <dbReference type="EMBL" id="KAL2067566.1"/>
    </source>
</evidence>